<feature type="domain" description="N-acetyltransferase" evidence="1">
    <location>
        <begin position="13"/>
        <end position="165"/>
    </location>
</feature>
<organism evidence="2 3">
    <name type="scientific">Streptomyces roseirectus</name>
    <dbReference type="NCBI Taxonomy" id="2768066"/>
    <lineage>
        <taxon>Bacteria</taxon>
        <taxon>Bacillati</taxon>
        <taxon>Actinomycetota</taxon>
        <taxon>Actinomycetes</taxon>
        <taxon>Kitasatosporales</taxon>
        <taxon>Streptomycetaceae</taxon>
        <taxon>Streptomyces</taxon>
    </lineage>
</organism>
<dbReference type="InterPro" id="IPR016181">
    <property type="entry name" value="Acyl_CoA_acyltransferase"/>
</dbReference>
<dbReference type="Gene3D" id="3.40.630.30">
    <property type="match status" value="1"/>
</dbReference>
<dbReference type="EMBL" id="CP060828">
    <property type="protein sequence ID" value="QNP73497.1"/>
    <property type="molecule type" value="Genomic_DNA"/>
</dbReference>
<dbReference type="AlphaFoldDB" id="A0A7H0IL31"/>
<dbReference type="PROSITE" id="PS51186">
    <property type="entry name" value="GNAT"/>
    <property type="match status" value="1"/>
</dbReference>
<dbReference type="Proteomes" id="UP000516052">
    <property type="component" value="Chromosome"/>
</dbReference>
<protein>
    <submittedName>
        <fullName evidence="2">GNAT family N-acetyltransferase</fullName>
    </submittedName>
</protein>
<name>A0A7H0IL31_9ACTN</name>
<proteinExistence type="predicted"/>
<dbReference type="InterPro" id="IPR000182">
    <property type="entry name" value="GNAT_dom"/>
</dbReference>
<dbReference type="CDD" id="cd04301">
    <property type="entry name" value="NAT_SF"/>
    <property type="match status" value="1"/>
</dbReference>
<dbReference type="SUPFAM" id="SSF55729">
    <property type="entry name" value="Acyl-CoA N-acyltransferases (Nat)"/>
    <property type="match status" value="1"/>
</dbReference>
<evidence type="ECO:0000259" key="1">
    <source>
        <dbReference type="PROSITE" id="PS51186"/>
    </source>
</evidence>
<sequence length="189" mass="20432">MSDHFTDAAGRPHTVRDAQPADEPALWSLFQACADYFEAATGLPPAPGDVQSLFYGLPEGADWDDKRILVATDADGTVVALADVVMRYPAPEDCSVGLFLVHRSRQRASLGTSYATHLIRKATETGVRRITATVPRGWESGRRFLGALSFTFTGVPAREESRNRNRGPRETAVDVAELRVDGGAEGVTS</sequence>
<evidence type="ECO:0000313" key="2">
    <source>
        <dbReference type="EMBL" id="QNP73497.1"/>
    </source>
</evidence>
<dbReference type="KEGG" id="sroi:IAG44_31290"/>
<keyword evidence="2" id="KW-0808">Transferase</keyword>
<gene>
    <name evidence="2" type="ORF">IAG44_31290</name>
</gene>
<dbReference type="GO" id="GO:0016747">
    <property type="term" value="F:acyltransferase activity, transferring groups other than amino-acyl groups"/>
    <property type="evidence" value="ECO:0007669"/>
    <property type="project" value="InterPro"/>
</dbReference>
<evidence type="ECO:0000313" key="3">
    <source>
        <dbReference type="Proteomes" id="UP000516052"/>
    </source>
</evidence>
<keyword evidence="3" id="KW-1185">Reference proteome</keyword>
<dbReference type="Pfam" id="PF00583">
    <property type="entry name" value="Acetyltransf_1"/>
    <property type="match status" value="1"/>
</dbReference>
<accession>A0A7H0IL31</accession>
<reference evidence="2 3" key="1">
    <citation type="submission" date="2020-08" db="EMBL/GenBank/DDBJ databases">
        <title>A novel species.</title>
        <authorList>
            <person name="Gao J."/>
        </authorList>
    </citation>
    <scope>NUCLEOTIDE SEQUENCE [LARGE SCALE GENOMIC DNA]</scope>
    <source>
        <strain evidence="2 3">CRXT-G-22</strain>
    </source>
</reference>
<dbReference type="RefSeq" id="WP_187750434.1">
    <property type="nucleotide sequence ID" value="NZ_CP060828.1"/>
</dbReference>